<dbReference type="PANTHER" id="PTHR30460">
    <property type="entry name" value="MODERATE CONDUCTANCE MECHANOSENSITIVE CHANNEL YBIO"/>
    <property type="match status" value="1"/>
</dbReference>
<evidence type="ECO:0000256" key="1">
    <source>
        <dbReference type="ARBA" id="ARBA00004651"/>
    </source>
</evidence>
<dbReference type="InterPro" id="IPR023408">
    <property type="entry name" value="MscS_beta-dom_sf"/>
</dbReference>
<feature type="transmembrane region" description="Helical" evidence="8">
    <location>
        <begin position="301"/>
        <end position="317"/>
    </location>
</feature>
<dbReference type="Gene3D" id="3.30.70.100">
    <property type="match status" value="1"/>
</dbReference>
<accession>A0A285T444</accession>
<dbReference type="SUPFAM" id="SSF82689">
    <property type="entry name" value="Mechanosensitive channel protein MscS (YggB), C-terminal domain"/>
    <property type="match status" value="1"/>
</dbReference>
<dbReference type="SUPFAM" id="SSF82861">
    <property type="entry name" value="Mechanosensitive channel protein MscS (YggB), transmembrane region"/>
    <property type="match status" value="1"/>
</dbReference>
<dbReference type="Pfam" id="PF00924">
    <property type="entry name" value="MS_channel_2nd"/>
    <property type="match status" value="1"/>
</dbReference>
<keyword evidence="5 8" id="KW-1133">Transmembrane helix</keyword>
<evidence type="ECO:0000256" key="3">
    <source>
        <dbReference type="ARBA" id="ARBA00022475"/>
    </source>
</evidence>
<feature type="domain" description="Mechanosensitive ion channel MscS" evidence="10">
    <location>
        <begin position="554"/>
        <end position="618"/>
    </location>
</feature>
<dbReference type="InterPro" id="IPR006685">
    <property type="entry name" value="MscS_channel_2nd"/>
</dbReference>
<evidence type="ECO:0000256" key="8">
    <source>
        <dbReference type="SAM" id="Phobius"/>
    </source>
</evidence>
<feature type="transmembrane region" description="Helical" evidence="8">
    <location>
        <begin position="422"/>
        <end position="440"/>
    </location>
</feature>
<keyword evidence="3" id="KW-1003">Cell membrane</keyword>
<keyword evidence="6 8" id="KW-0472">Membrane</keyword>
<keyword evidence="4 8" id="KW-0812">Transmembrane</keyword>
<gene>
    <name evidence="12" type="ORF">SAMN05877831_11392</name>
</gene>
<feature type="transmembrane region" description="Helical" evidence="8">
    <location>
        <begin position="460"/>
        <end position="478"/>
    </location>
</feature>
<keyword evidence="9" id="KW-0732">Signal</keyword>
<evidence type="ECO:0000256" key="7">
    <source>
        <dbReference type="SAM" id="MobiDB-lite"/>
    </source>
</evidence>
<feature type="compositionally biased region" description="Low complexity" evidence="7">
    <location>
        <begin position="78"/>
        <end position="91"/>
    </location>
</feature>
<dbReference type="GO" id="GO:0005886">
    <property type="term" value="C:plasma membrane"/>
    <property type="evidence" value="ECO:0007669"/>
    <property type="project" value="UniProtKB-SubCell"/>
</dbReference>
<dbReference type="InterPro" id="IPR011066">
    <property type="entry name" value="MscS_channel_C_sf"/>
</dbReference>
<feature type="transmembrane region" description="Helical" evidence="8">
    <location>
        <begin position="193"/>
        <end position="214"/>
    </location>
</feature>
<evidence type="ECO:0000259" key="10">
    <source>
        <dbReference type="Pfam" id="PF00924"/>
    </source>
</evidence>
<protein>
    <submittedName>
        <fullName evidence="12">Small conductance mechanosensitive channel</fullName>
    </submittedName>
</protein>
<keyword evidence="13" id="KW-1185">Reference proteome</keyword>
<dbReference type="SUPFAM" id="SSF50182">
    <property type="entry name" value="Sm-like ribonucleoproteins"/>
    <property type="match status" value="1"/>
</dbReference>
<evidence type="ECO:0000313" key="12">
    <source>
        <dbReference type="EMBL" id="SOC15540.1"/>
    </source>
</evidence>
<dbReference type="Proteomes" id="UP000219111">
    <property type="component" value="Unassembled WGS sequence"/>
</dbReference>
<feature type="chain" id="PRO_5012244860" evidence="9">
    <location>
        <begin position="49"/>
        <end position="727"/>
    </location>
</feature>
<dbReference type="InterPro" id="IPR045276">
    <property type="entry name" value="YbiO_bact"/>
</dbReference>
<evidence type="ECO:0000259" key="11">
    <source>
        <dbReference type="Pfam" id="PF21088"/>
    </source>
</evidence>
<evidence type="ECO:0000313" key="13">
    <source>
        <dbReference type="Proteomes" id="UP000219111"/>
    </source>
</evidence>
<proteinExistence type="inferred from homology"/>
<dbReference type="Gene3D" id="2.30.30.60">
    <property type="match status" value="1"/>
</dbReference>
<dbReference type="Gene3D" id="1.10.287.1260">
    <property type="match status" value="1"/>
</dbReference>
<comment type="similarity">
    <text evidence="2">Belongs to the MscS (TC 1.A.23) family.</text>
</comment>
<sequence>MPPSAPRPPLKSCSNLVPTPPAARLGMARLRAAGQLCGLLLLLSFASASPGAAQTVAQTVKEHTTPAAVSDPASGRFAESTGASAATPAAPRVEDPVEPLLLNRMLDLGTGLAAETRAQLHTLEREGSQLFSTEYRDRLRAALAAADLGLLALNILVTVGTAFGLSTLLAPLRRRPLAAPGTLAQVGGTLGATFWRIVAVVIAWAVGLGLATWLSALTGPLFVLQTLYLSAFAVFGLARTALAIVASPEAQSGRSLSWVDPELQSTIYRAALIPLGIVTQGMLFVLPALREIAGLGVVRPTRVLIATAALLTALWGIHRVLRAIRRAAAPSRIARNALLARHPGLWVWPAVAACLYAWLVTITMPALAGQIVLAGLGGTAAALILAAAALRLLAQSGLGRSLEPAAPAFGSDPDQVTLLRQAGAGLGAAALLGGAAVALLSGWRLIDPAALVATGVVQSGLLRTLSALLVLGAAWALWRGLSTVFDRWLVAALPGRREFNRRRTLLRLFRNAFGLTVAVIAIMLALAQLGLDVAPLLAGAGVVGIAVGFGAQKLVQDIITGIFIQIENAVNEGDVVEVAGLSGGVERVSIRSIRLRALDGTLHVVPFSAVTTVSNMTRDFSAHVASFDIASEADPEAVRAAILEAYERLRASDLGPDLRGEIEVQGITGMAEGFYSFGAVIRTAPAAQWSVGRRFTQIARETLARRGIASPPAPRRMLFRPEGEAAA</sequence>
<feature type="region of interest" description="Disordered" evidence="7">
    <location>
        <begin position="57"/>
        <end position="92"/>
    </location>
</feature>
<comment type="subcellular location">
    <subcellularLocation>
        <location evidence="1">Cell membrane</location>
        <topology evidence="1">Multi-pass membrane protein</topology>
    </subcellularLocation>
</comment>
<evidence type="ECO:0000256" key="2">
    <source>
        <dbReference type="ARBA" id="ARBA00008017"/>
    </source>
</evidence>
<feature type="transmembrane region" description="Helical" evidence="8">
    <location>
        <begin position="371"/>
        <end position="394"/>
    </location>
</feature>
<feature type="transmembrane region" description="Helical" evidence="8">
    <location>
        <begin position="338"/>
        <end position="359"/>
    </location>
</feature>
<name>A0A285T444_9RHOB</name>
<feature type="transmembrane region" description="Helical" evidence="8">
    <location>
        <begin position="533"/>
        <end position="551"/>
    </location>
</feature>
<dbReference type="AlphaFoldDB" id="A0A285T444"/>
<evidence type="ECO:0000256" key="5">
    <source>
        <dbReference type="ARBA" id="ARBA00022989"/>
    </source>
</evidence>
<feature type="signal peptide" evidence="9">
    <location>
        <begin position="1"/>
        <end position="48"/>
    </location>
</feature>
<dbReference type="OrthoDB" id="9814206at2"/>
<evidence type="ECO:0000256" key="6">
    <source>
        <dbReference type="ARBA" id="ARBA00023136"/>
    </source>
</evidence>
<dbReference type="GO" id="GO:0008381">
    <property type="term" value="F:mechanosensitive monoatomic ion channel activity"/>
    <property type="evidence" value="ECO:0007669"/>
    <property type="project" value="InterPro"/>
</dbReference>
<feature type="transmembrane region" description="Helical" evidence="8">
    <location>
        <begin position="267"/>
        <end position="289"/>
    </location>
</feature>
<dbReference type="InterPro" id="IPR049142">
    <property type="entry name" value="MS_channel_1st"/>
</dbReference>
<evidence type="ECO:0000256" key="9">
    <source>
        <dbReference type="SAM" id="SignalP"/>
    </source>
</evidence>
<feature type="domain" description="Mechanosensitive ion channel transmembrane helices 2/3" evidence="11">
    <location>
        <begin position="517"/>
        <end position="552"/>
    </location>
</feature>
<dbReference type="Pfam" id="PF21088">
    <property type="entry name" value="MS_channel_1st"/>
    <property type="match status" value="1"/>
</dbReference>
<feature type="transmembrane region" description="Helical" evidence="8">
    <location>
        <begin position="226"/>
        <end position="246"/>
    </location>
</feature>
<feature type="transmembrane region" description="Helical" evidence="8">
    <location>
        <begin position="508"/>
        <end position="527"/>
    </location>
</feature>
<dbReference type="PANTHER" id="PTHR30460:SF0">
    <property type="entry name" value="MODERATE CONDUCTANCE MECHANOSENSITIVE CHANNEL YBIO"/>
    <property type="match status" value="1"/>
</dbReference>
<dbReference type="EMBL" id="OBMT01000013">
    <property type="protein sequence ID" value="SOC15540.1"/>
    <property type="molecule type" value="Genomic_DNA"/>
</dbReference>
<organism evidence="12 13">
    <name type="scientific">Rhodobacter maris</name>
    <dbReference type="NCBI Taxonomy" id="446682"/>
    <lineage>
        <taxon>Bacteria</taxon>
        <taxon>Pseudomonadati</taxon>
        <taxon>Pseudomonadota</taxon>
        <taxon>Alphaproteobacteria</taxon>
        <taxon>Rhodobacterales</taxon>
        <taxon>Rhodobacter group</taxon>
        <taxon>Rhodobacter</taxon>
    </lineage>
</organism>
<evidence type="ECO:0000256" key="4">
    <source>
        <dbReference type="ARBA" id="ARBA00022692"/>
    </source>
</evidence>
<dbReference type="InterPro" id="IPR010920">
    <property type="entry name" value="LSM_dom_sf"/>
</dbReference>
<reference evidence="13" key="1">
    <citation type="submission" date="2017-08" db="EMBL/GenBank/DDBJ databases">
        <authorList>
            <person name="Varghese N."/>
            <person name="Submissions S."/>
        </authorList>
    </citation>
    <scope>NUCLEOTIDE SEQUENCE [LARGE SCALE GENOMIC DNA]</scope>
    <source>
        <strain evidence="13">JA276</strain>
    </source>
</reference>
<feature type="transmembrane region" description="Helical" evidence="8">
    <location>
        <begin position="148"/>
        <end position="172"/>
    </location>
</feature>
<dbReference type="InterPro" id="IPR011014">
    <property type="entry name" value="MscS_channel_TM-2"/>
</dbReference>